<evidence type="ECO:0000313" key="1">
    <source>
        <dbReference type="EMBL" id="CAH1793325.1"/>
    </source>
</evidence>
<sequence length="113" mass="12896">MFPTTCSRKYQLRLGLGLYSPRNYKLHKLLRKGQNARETLCSVLDQICDLQSVDNLTIHGEKLGEYVVEELLNSKALIAGWRALHEEVKLPEAGNSIKDSLIMKLSDCWDIHI</sequence>
<name>A0A8S4PJM3_OWEFU</name>
<protein>
    <submittedName>
        <fullName evidence="1">Uncharacterized protein</fullName>
    </submittedName>
</protein>
<comment type="caution">
    <text evidence="1">The sequence shown here is derived from an EMBL/GenBank/DDBJ whole genome shotgun (WGS) entry which is preliminary data.</text>
</comment>
<dbReference type="Proteomes" id="UP000749559">
    <property type="component" value="Unassembled WGS sequence"/>
</dbReference>
<evidence type="ECO:0000313" key="2">
    <source>
        <dbReference type="Proteomes" id="UP000749559"/>
    </source>
</evidence>
<accession>A0A8S4PJM3</accession>
<proteinExistence type="predicted"/>
<gene>
    <name evidence="1" type="ORF">OFUS_LOCUS18189</name>
</gene>
<dbReference type="EMBL" id="CAIIXF020000009">
    <property type="protein sequence ID" value="CAH1793325.1"/>
    <property type="molecule type" value="Genomic_DNA"/>
</dbReference>
<organism evidence="1 2">
    <name type="scientific">Owenia fusiformis</name>
    <name type="common">Polychaete worm</name>
    <dbReference type="NCBI Taxonomy" id="6347"/>
    <lineage>
        <taxon>Eukaryota</taxon>
        <taxon>Metazoa</taxon>
        <taxon>Spiralia</taxon>
        <taxon>Lophotrochozoa</taxon>
        <taxon>Annelida</taxon>
        <taxon>Polychaeta</taxon>
        <taxon>Sedentaria</taxon>
        <taxon>Canalipalpata</taxon>
        <taxon>Sabellida</taxon>
        <taxon>Oweniida</taxon>
        <taxon>Oweniidae</taxon>
        <taxon>Owenia</taxon>
    </lineage>
</organism>
<dbReference type="AlphaFoldDB" id="A0A8S4PJM3"/>
<keyword evidence="2" id="KW-1185">Reference proteome</keyword>
<reference evidence="1" key="1">
    <citation type="submission" date="2022-03" db="EMBL/GenBank/DDBJ databases">
        <authorList>
            <person name="Martin C."/>
        </authorList>
    </citation>
    <scope>NUCLEOTIDE SEQUENCE</scope>
</reference>